<gene>
    <name evidence="3" type="ORF">DCS_02555</name>
</gene>
<dbReference type="Gene3D" id="3.40.50.10190">
    <property type="entry name" value="BRCT domain"/>
    <property type="match status" value="1"/>
</dbReference>
<organism evidence="3 4">
    <name type="scientific">Drechmeria coniospora</name>
    <name type="common">Nematophagous fungus</name>
    <name type="synonym">Meria coniospora</name>
    <dbReference type="NCBI Taxonomy" id="98403"/>
    <lineage>
        <taxon>Eukaryota</taxon>
        <taxon>Fungi</taxon>
        <taxon>Dikarya</taxon>
        <taxon>Ascomycota</taxon>
        <taxon>Pezizomycotina</taxon>
        <taxon>Sordariomycetes</taxon>
        <taxon>Hypocreomycetidae</taxon>
        <taxon>Hypocreales</taxon>
        <taxon>Ophiocordycipitaceae</taxon>
        <taxon>Drechmeria</taxon>
    </lineage>
</organism>
<proteinExistence type="predicted"/>
<keyword evidence="4" id="KW-1185">Reference proteome</keyword>
<dbReference type="InterPro" id="IPR008893">
    <property type="entry name" value="WGR_domain"/>
</dbReference>
<dbReference type="PROSITE" id="PS50172">
    <property type="entry name" value="BRCT"/>
    <property type="match status" value="1"/>
</dbReference>
<dbReference type="PROSITE" id="PS51977">
    <property type="entry name" value="WGR"/>
    <property type="match status" value="1"/>
</dbReference>
<reference evidence="3 4" key="1">
    <citation type="journal article" date="2016" name="Sci. Rep.">
        <title>Insights into Adaptations to a Near-Obligate Nematode Endoparasitic Lifestyle from the Finished Genome of Drechmeria coniospora.</title>
        <authorList>
            <person name="Zhang L."/>
            <person name="Zhou Z."/>
            <person name="Guo Q."/>
            <person name="Fokkens L."/>
            <person name="Miskei M."/>
            <person name="Pocsi I."/>
            <person name="Zhang W."/>
            <person name="Chen M."/>
            <person name="Wang L."/>
            <person name="Sun Y."/>
            <person name="Donzelli B.G."/>
            <person name="Gibson D.M."/>
            <person name="Nelson D.R."/>
            <person name="Luo J.G."/>
            <person name="Rep M."/>
            <person name="Liu H."/>
            <person name="Yang S."/>
            <person name="Wang J."/>
            <person name="Krasnoff S.B."/>
            <person name="Xu Y."/>
            <person name="Molnar I."/>
            <person name="Lin M."/>
        </authorList>
    </citation>
    <scope>NUCLEOTIDE SEQUENCE [LARGE SCALE GENOMIC DNA]</scope>
    <source>
        <strain evidence="3 4">ARSEF 6962</strain>
    </source>
</reference>
<dbReference type="InterPro" id="IPR001357">
    <property type="entry name" value="BRCT_dom"/>
</dbReference>
<feature type="domain" description="WGR" evidence="2">
    <location>
        <begin position="129"/>
        <end position="232"/>
    </location>
</feature>
<name>A0A151GWJ0_DRECN</name>
<evidence type="ECO:0000259" key="2">
    <source>
        <dbReference type="PROSITE" id="PS51977"/>
    </source>
</evidence>
<dbReference type="SUPFAM" id="SSF52113">
    <property type="entry name" value="BRCT domain"/>
    <property type="match status" value="1"/>
</dbReference>
<comment type="caution">
    <text evidence="3">The sequence shown here is derived from an EMBL/GenBank/DDBJ whole genome shotgun (WGS) entry which is preliminary data.</text>
</comment>
<evidence type="ECO:0000259" key="1">
    <source>
        <dbReference type="PROSITE" id="PS50172"/>
    </source>
</evidence>
<accession>A0A151GWJ0</accession>
<dbReference type="AlphaFoldDB" id="A0A151GWJ0"/>
<dbReference type="GeneID" id="63715198"/>
<feature type="domain" description="BRCT" evidence="1">
    <location>
        <begin position="1"/>
        <end position="97"/>
    </location>
</feature>
<evidence type="ECO:0000313" key="3">
    <source>
        <dbReference type="EMBL" id="KYK61413.1"/>
    </source>
</evidence>
<protein>
    <submittedName>
        <fullName evidence="3">Uncharacterized protein</fullName>
    </submittedName>
</protein>
<sequence length="300" mass="35214">MPRSIFKNSVIAIAGPLPGSLTADNIERWTSLRRGRFTNDFDETVTHLLCTMEQFDKRVPLVRDALKRGKRFHIVHSDWFEFSVVQEKKLPENEYSMKRMLAKQNATEREKARLERGRRHGDKFVNTNLYHTYVDRAHFSYQVDLYRHDEATGDTERYTLSLWESNAKPHLYWFTAKYLRRKGDSQPSYHRESRWPGKWREEMGRFMRFFQIKTKLEWEDRVLGEKTMPAAFQYSPPTGGKPVGRRLRFAYEVCLEMNARARGLSWPLVAKEVADDPPEATEDATRQSIAAAQDTVQTVS</sequence>
<dbReference type="RefSeq" id="XP_040660765.1">
    <property type="nucleotide sequence ID" value="XM_040799882.1"/>
</dbReference>
<dbReference type="STRING" id="98403.A0A151GWJ0"/>
<dbReference type="EMBL" id="LAYC01000001">
    <property type="protein sequence ID" value="KYK61413.1"/>
    <property type="molecule type" value="Genomic_DNA"/>
</dbReference>
<evidence type="ECO:0000313" key="4">
    <source>
        <dbReference type="Proteomes" id="UP000076580"/>
    </source>
</evidence>
<dbReference type="InParanoid" id="A0A151GWJ0"/>
<dbReference type="InterPro" id="IPR036420">
    <property type="entry name" value="BRCT_dom_sf"/>
</dbReference>
<dbReference type="CDD" id="cd00027">
    <property type="entry name" value="BRCT"/>
    <property type="match status" value="1"/>
</dbReference>
<dbReference type="Proteomes" id="UP000076580">
    <property type="component" value="Chromosome 01"/>
</dbReference>